<evidence type="ECO:0000256" key="3">
    <source>
        <dbReference type="ARBA" id="ARBA00022692"/>
    </source>
</evidence>
<dbReference type="PROSITE" id="PS50068">
    <property type="entry name" value="LDLRA_2"/>
    <property type="match status" value="2"/>
</dbReference>
<evidence type="ECO:0000313" key="11">
    <source>
        <dbReference type="Ensembl" id="ENSLBEP00000017108.1"/>
    </source>
</evidence>
<evidence type="ECO:0000313" key="12">
    <source>
        <dbReference type="Proteomes" id="UP000261660"/>
    </source>
</evidence>
<sequence length="177" mass="19793">MCYHVPLFALCHSGPVTPRPLTCAVDQYRCLYSFQCIPESWRCDGEPDCADRSDEEFCPTLEPGTLPPQDRCPVGYFQCLNNTCLPSILRCDGVPDCPDGEDEYSCCKWSCLWSESFRLHPFIFSVHGLAILFSGLYSSSPLTQVLPSPPPCLLVRSSDSQDMSACFSLQSTPQRFL</sequence>
<accession>A0A3Q3FCS9</accession>
<keyword evidence="9" id="KW-0325">Glycoprotein</keyword>
<evidence type="ECO:0000256" key="2">
    <source>
        <dbReference type="ARBA" id="ARBA00004308"/>
    </source>
</evidence>
<dbReference type="GO" id="GO:0012505">
    <property type="term" value="C:endomembrane system"/>
    <property type="evidence" value="ECO:0007669"/>
    <property type="project" value="UniProtKB-SubCell"/>
</dbReference>
<keyword evidence="5" id="KW-1133">Transmembrane helix</keyword>
<dbReference type="SMART" id="SM00192">
    <property type="entry name" value="LDLa"/>
    <property type="match status" value="2"/>
</dbReference>
<dbReference type="STRING" id="56723.ENSLBEP00000017108"/>
<dbReference type="PROSITE" id="PS01209">
    <property type="entry name" value="LDLRA_1"/>
    <property type="match status" value="1"/>
</dbReference>
<dbReference type="CDD" id="cd00112">
    <property type="entry name" value="LDLa"/>
    <property type="match status" value="2"/>
</dbReference>
<dbReference type="Ensembl" id="ENSLBET00000018074.1">
    <property type="protein sequence ID" value="ENSLBEP00000017108.1"/>
    <property type="gene ID" value="ENSLBEG00000013195.1"/>
</dbReference>
<keyword evidence="3" id="KW-0812">Transmembrane</keyword>
<dbReference type="Gene3D" id="4.10.400.10">
    <property type="entry name" value="Low-density Lipoprotein Receptor"/>
    <property type="match status" value="2"/>
</dbReference>
<dbReference type="InParanoid" id="A0A3Q3FCS9"/>
<evidence type="ECO:0000256" key="4">
    <source>
        <dbReference type="ARBA" id="ARBA00022737"/>
    </source>
</evidence>
<dbReference type="FunFam" id="4.10.400.10:FF:000045">
    <property type="entry name" value="Low-density lipoprotein receptor-related protein 2"/>
    <property type="match status" value="1"/>
</dbReference>
<evidence type="ECO:0000256" key="7">
    <source>
        <dbReference type="ARBA" id="ARBA00023157"/>
    </source>
</evidence>
<dbReference type="PANTHER" id="PTHR24270">
    <property type="entry name" value="LOW-DENSITY LIPOPROTEIN RECEPTOR-RELATED"/>
    <property type="match status" value="1"/>
</dbReference>
<evidence type="ECO:0000256" key="10">
    <source>
        <dbReference type="PROSITE-ProRule" id="PRU00124"/>
    </source>
</evidence>
<evidence type="ECO:0000256" key="9">
    <source>
        <dbReference type="ARBA" id="ARBA00023180"/>
    </source>
</evidence>
<dbReference type="InterPro" id="IPR036055">
    <property type="entry name" value="LDL_receptor-like_sf"/>
</dbReference>
<dbReference type="InterPro" id="IPR050685">
    <property type="entry name" value="LDLR"/>
</dbReference>
<keyword evidence="6" id="KW-0472">Membrane</keyword>
<feature type="disulfide bond" evidence="10">
    <location>
        <begin position="43"/>
        <end position="58"/>
    </location>
</feature>
<dbReference type="AlphaFoldDB" id="A0A3Q3FCS9"/>
<evidence type="ECO:0008006" key="13">
    <source>
        <dbReference type="Google" id="ProtNLM"/>
    </source>
</evidence>
<keyword evidence="4" id="KW-0677">Repeat</keyword>
<evidence type="ECO:0000256" key="8">
    <source>
        <dbReference type="ARBA" id="ARBA00023170"/>
    </source>
</evidence>
<dbReference type="Proteomes" id="UP000261660">
    <property type="component" value="Unplaced"/>
</dbReference>
<name>A0A3Q3FCS9_9LABR</name>
<comment type="subcellular location">
    <subcellularLocation>
        <location evidence="2">Endomembrane system</location>
    </subcellularLocation>
    <subcellularLocation>
        <location evidence="1">Membrane</location>
        <topology evidence="1">Single-pass membrane protein</topology>
    </subcellularLocation>
</comment>
<dbReference type="SUPFAM" id="SSF57424">
    <property type="entry name" value="LDL receptor-like module"/>
    <property type="match status" value="2"/>
</dbReference>
<dbReference type="InterPro" id="IPR023415">
    <property type="entry name" value="LDLR_class-A_CS"/>
</dbReference>
<feature type="disulfide bond" evidence="10">
    <location>
        <begin position="79"/>
        <end position="97"/>
    </location>
</feature>
<dbReference type="InterPro" id="IPR002172">
    <property type="entry name" value="LDrepeatLR_classA_rpt"/>
</dbReference>
<evidence type="ECO:0000256" key="5">
    <source>
        <dbReference type="ARBA" id="ARBA00022989"/>
    </source>
</evidence>
<dbReference type="PRINTS" id="PR00261">
    <property type="entry name" value="LDLRECEPTOR"/>
</dbReference>
<feature type="disulfide bond" evidence="10">
    <location>
        <begin position="91"/>
        <end position="106"/>
    </location>
</feature>
<feature type="disulfide bond" evidence="10">
    <location>
        <begin position="72"/>
        <end position="84"/>
    </location>
</feature>
<evidence type="ECO:0000256" key="6">
    <source>
        <dbReference type="ARBA" id="ARBA00023136"/>
    </source>
</evidence>
<dbReference type="GO" id="GO:0016192">
    <property type="term" value="P:vesicle-mediated transport"/>
    <property type="evidence" value="ECO:0007669"/>
    <property type="project" value="UniProtKB-ARBA"/>
</dbReference>
<dbReference type="GeneTree" id="ENSGT00940000165597"/>
<organism evidence="11 12">
    <name type="scientific">Labrus bergylta</name>
    <name type="common">ballan wrasse</name>
    <dbReference type="NCBI Taxonomy" id="56723"/>
    <lineage>
        <taxon>Eukaryota</taxon>
        <taxon>Metazoa</taxon>
        <taxon>Chordata</taxon>
        <taxon>Craniata</taxon>
        <taxon>Vertebrata</taxon>
        <taxon>Euteleostomi</taxon>
        <taxon>Actinopterygii</taxon>
        <taxon>Neopterygii</taxon>
        <taxon>Teleostei</taxon>
        <taxon>Neoteleostei</taxon>
        <taxon>Acanthomorphata</taxon>
        <taxon>Eupercaria</taxon>
        <taxon>Labriformes</taxon>
        <taxon>Labridae</taxon>
        <taxon>Labrus</taxon>
    </lineage>
</organism>
<dbReference type="Pfam" id="PF00057">
    <property type="entry name" value="Ldl_recept_a"/>
    <property type="match status" value="2"/>
</dbReference>
<dbReference type="GO" id="GO:0005886">
    <property type="term" value="C:plasma membrane"/>
    <property type="evidence" value="ECO:0007669"/>
    <property type="project" value="TreeGrafter"/>
</dbReference>
<reference evidence="11" key="1">
    <citation type="submission" date="2025-08" db="UniProtKB">
        <authorList>
            <consortium name="Ensembl"/>
        </authorList>
    </citation>
    <scope>IDENTIFICATION</scope>
</reference>
<reference evidence="11" key="2">
    <citation type="submission" date="2025-09" db="UniProtKB">
        <authorList>
            <consortium name="Ensembl"/>
        </authorList>
    </citation>
    <scope>IDENTIFICATION</scope>
</reference>
<comment type="caution">
    <text evidence="10">Lacks conserved residue(s) required for the propagation of feature annotation.</text>
</comment>
<proteinExistence type="predicted"/>
<protein>
    <recommendedName>
        <fullName evidence="13">Low density lipoprotein receptor class A domain containing 3</fullName>
    </recommendedName>
</protein>
<keyword evidence="7 10" id="KW-1015">Disulfide bond</keyword>
<evidence type="ECO:0000256" key="1">
    <source>
        <dbReference type="ARBA" id="ARBA00004167"/>
    </source>
</evidence>
<keyword evidence="12" id="KW-1185">Reference proteome</keyword>
<keyword evidence="8" id="KW-0675">Receptor</keyword>